<keyword evidence="4 5" id="KW-0378">Hydrolase</keyword>
<dbReference type="InterPro" id="IPR000223">
    <property type="entry name" value="Pept_S26A_signal_pept_1"/>
</dbReference>
<sequence>MSRNTKESVSVSEVEEELEEEGSGKSKKANQQQGKKSSVMSWVIFGLILLSVFLLFRNIIGFTVIAGNSMNPTLEENDVLLMSGFFYDIERNDVIVYRDENGFDVIKRVIGMPNETIEIRDGIVFVNGIPMDESFVMGTPNDLEVTEVSENTYFLIGDNRQPGASLDSRDSEVGTIAEEQIKGEIVLSVFPLGGIKAE</sequence>
<feature type="domain" description="Peptidase S26" evidence="7">
    <location>
        <begin position="42"/>
        <end position="189"/>
    </location>
</feature>
<comment type="catalytic activity">
    <reaction evidence="5">
        <text>Cleavage of hydrophobic, N-terminal signal or leader sequences from secreted and periplasmic proteins.</text>
        <dbReference type="EC" id="3.4.21.89"/>
    </reaction>
</comment>
<dbReference type="Proteomes" id="UP001597383">
    <property type="component" value="Unassembled WGS sequence"/>
</dbReference>
<dbReference type="PANTHER" id="PTHR43390:SF1">
    <property type="entry name" value="CHLOROPLAST PROCESSING PEPTIDASE"/>
    <property type="match status" value="1"/>
</dbReference>
<evidence type="ECO:0000256" key="2">
    <source>
        <dbReference type="ARBA" id="ARBA00009370"/>
    </source>
</evidence>
<name>A0ABW4W1L7_9BACI</name>
<evidence type="ECO:0000259" key="7">
    <source>
        <dbReference type="Pfam" id="PF10502"/>
    </source>
</evidence>
<proteinExistence type="inferred from homology"/>
<dbReference type="PROSITE" id="PS00501">
    <property type="entry name" value="SPASE_I_1"/>
    <property type="match status" value="1"/>
</dbReference>
<dbReference type="InterPro" id="IPR036286">
    <property type="entry name" value="LexA/Signal_pep-like_sf"/>
</dbReference>
<evidence type="ECO:0000256" key="6">
    <source>
        <dbReference type="SAM" id="MobiDB-lite"/>
    </source>
</evidence>
<dbReference type="EC" id="3.4.21.89" evidence="5"/>
<evidence type="ECO:0000313" key="8">
    <source>
        <dbReference type="EMBL" id="MFD2044765.1"/>
    </source>
</evidence>
<organism evidence="8 9">
    <name type="scientific">Ornithinibacillus salinisoli</name>
    <dbReference type="NCBI Taxonomy" id="1848459"/>
    <lineage>
        <taxon>Bacteria</taxon>
        <taxon>Bacillati</taxon>
        <taxon>Bacillota</taxon>
        <taxon>Bacilli</taxon>
        <taxon>Bacillales</taxon>
        <taxon>Bacillaceae</taxon>
        <taxon>Ornithinibacillus</taxon>
    </lineage>
</organism>
<comment type="subcellular location">
    <subcellularLocation>
        <location evidence="1">Cell membrane</location>
        <topology evidence="1">Single-pass type II membrane protein</topology>
    </subcellularLocation>
    <subcellularLocation>
        <location evidence="5">Membrane</location>
        <topology evidence="5">Single-pass type II membrane protein</topology>
    </subcellularLocation>
</comment>
<evidence type="ECO:0000256" key="3">
    <source>
        <dbReference type="ARBA" id="ARBA00022670"/>
    </source>
</evidence>
<keyword evidence="5" id="KW-1133">Transmembrane helix</keyword>
<dbReference type="PANTHER" id="PTHR43390">
    <property type="entry name" value="SIGNAL PEPTIDASE I"/>
    <property type="match status" value="1"/>
</dbReference>
<comment type="caution">
    <text evidence="8">The sequence shown here is derived from an EMBL/GenBank/DDBJ whole genome shotgun (WGS) entry which is preliminary data.</text>
</comment>
<feature type="region of interest" description="Disordered" evidence="6">
    <location>
        <begin position="1"/>
        <end position="32"/>
    </location>
</feature>
<dbReference type="NCBIfam" id="TIGR02227">
    <property type="entry name" value="sigpep_I_bact"/>
    <property type="match status" value="1"/>
</dbReference>
<reference evidence="9" key="1">
    <citation type="journal article" date="2019" name="Int. J. Syst. Evol. Microbiol.">
        <title>The Global Catalogue of Microorganisms (GCM) 10K type strain sequencing project: providing services to taxonomists for standard genome sequencing and annotation.</title>
        <authorList>
            <consortium name="The Broad Institute Genomics Platform"/>
            <consortium name="The Broad Institute Genome Sequencing Center for Infectious Disease"/>
            <person name="Wu L."/>
            <person name="Ma J."/>
        </authorList>
    </citation>
    <scope>NUCLEOTIDE SEQUENCE [LARGE SCALE GENOMIC DNA]</scope>
    <source>
        <strain evidence="9">R28</strain>
    </source>
</reference>
<dbReference type="CDD" id="cd06530">
    <property type="entry name" value="S26_SPase_I"/>
    <property type="match status" value="1"/>
</dbReference>
<comment type="similarity">
    <text evidence="2 5">Belongs to the peptidase S26 family.</text>
</comment>
<keyword evidence="5" id="KW-0812">Transmembrane</keyword>
<keyword evidence="5" id="KW-0472">Membrane</keyword>
<dbReference type="InterPro" id="IPR019756">
    <property type="entry name" value="Pept_S26A_signal_pept_1_Ser-AS"/>
</dbReference>
<dbReference type="Gene3D" id="2.10.109.10">
    <property type="entry name" value="Umud Fragment, subunit A"/>
    <property type="match status" value="1"/>
</dbReference>
<dbReference type="SUPFAM" id="SSF51306">
    <property type="entry name" value="LexA/Signal peptidase"/>
    <property type="match status" value="1"/>
</dbReference>
<dbReference type="GO" id="GO:0009003">
    <property type="term" value="F:signal peptidase activity"/>
    <property type="evidence" value="ECO:0007669"/>
    <property type="project" value="UniProtKB-EC"/>
</dbReference>
<evidence type="ECO:0000256" key="4">
    <source>
        <dbReference type="ARBA" id="ARBA00022801"/>
    </source>
</evidence>
<feature type="transmembrane region" description="Helical" evidence="5">
    <location>
        <begin position="39"/>
        <end position="60"/>
    </location>
</feature>
<evidence type="ECO:0000313" key="9">
    <source>
        <dbReference type="Proteomes" id="UP001597383"/>
    </source>
</evidence>
<protein>
    <recommendedName>
        <fullName evidence="5">Signal peptidase I</fullName>
        <ecNumber evidence="5">3.4.21.89</ecNumber>
    </recommendedName>
</protein>
<evidence type="ECO:0000256" key="5">
    <source>
        <dbReference type="RuleBase" id="RU362042"/>
    </source>
</evidence>
<accession>A0ABW4W1L7</accession>
<dbReference type="EMBL" id="JBHUHQ010000015">
    <property type="protein sequence ID" value="MFD2044765.1"/>
    <property type="molecule type" value="Genomic_DNA"/>
</dbReference>
<evidence type="ECO:0000256" key="1">
    <source>
        <dbReference type="ARBA" id="ARBA00004401"/>
    </source>
</evidence>
<keyword evidence="9" id="KW-1185">Reference proteome</keyword>
<dbReference type="RefSeq" id="WP_377556000.1">
    <property type="nucleotide sequence ID" value="NZ_JBHUHQ010000015.1"/>
</dbReference>
<dbReference type="Pfam" id="PF10502">
    <property type="entry name" value="Peptidase_S26"/>
    <property type="match status" value="1"/>
</dbReference>
<gene>
    <name evidence="8" type="primary">lepB</name>
    <name evidence="8" type="ORF">ACFSJF_10845</name>
</gene>
<dbReference type="InterPro" id="IPR019533">
    <property type="entry name" value="Peptidase_S26"/>
</dbReference>
<dbReference type="PRINTS" id="PR00727">
    <property type="entry name" value="LEADERPTASE"/>
</dbReference>
<keyword evidence="3 5" id="KW-0645">Protease</keyword>